<evidence type="ECO:0000313" key="5">
    <source>
        <dbReference type="EMBL" id="CBH75779.1"/>
    </source>
</evidence>
<protein>
    <submittedName>
        <fullName evidence="5">Site-specific recombinase</fullName>
    </submittedName>
</protein>
<dbReference type="PROSITE" id="PS51736">
    <property type="entry name" value="RECOMBINASES_3"/>
    <property type="match status" value="1"/>
</dbReference>
<comment type="caution">
    <text evidence="5">The sequence shown here is derived from an EMBL/GenBank/DDBJ whole genome shotgun (WGS) entry which is preliminary data.</text>
</comment>
<dbReference type="Gene3D" id="3.90.1750.20">
    <property type="entry name" value="Putative Large Serine Recombinase, Chain B, Domain 2"/>
    <property type="match status" value="1"/>
</dbReference>
<name>E6PH41_9ZZZZ</name>
<dbReference type="GO" id="GO:0003677">
    <property type="term" value="F:DNA binding"/>
    <property type="evidence" value="ECO:0007669"/>
    <property type="project" value="InterPro"/>
</dbReference>
<organism evidence="5">
    <name type="scientific">mine drainage metagenome</name>
    <dbReference type="NCBI Taxonomy" id="410659"/>
    <lineage>
        <taxon>unclassified sequences</taxon>
        <taxon>metagenomes</taxon>
        <taxon>ecological metagenomes</taxon>
    </lineage>
</organism>
<feature type="domain" description="Resolvase/invertase-type recombinase catalytic" evidence="3">
    <location>
        <begin position="9"/>
        <end position="156"/>
    </location>
</feature>
<reference evidence="5" key="1">
    <citation type="submission" date="2009-10" db="EMBL/GenBank/DDBJ databases">
        <title>Diversity of trophic interactions inside an arsenic-rich microbial ecosystem.</title>
        <authorList>
            <person name="Bertin P.N."/>
            <person name="Heinrich-Salmeron A."/>
            <person name="Pelletier E."/>
            <person name="Goulhen-Chollet F."/>
            <person name="Arsene-Ploetze F."/>
            <person name="Gallien S."/>
            <person name="Calteau A."/>
            <person name="Vallenet D."/>
            <person name="Casiot C."/>
            <person name="Chane-Woon-Ming B."/>
            <person name="Giloteaux L."/>
            <person name="Barakat M."/>
            <person name="Bonnefoy V."/>
            <person name="Bruneel O."/>
            <person name="Chandler M."/>
            <person name="Cleiss J."/>
            <person name="Duran R."/>
            <person name="Elbaz-Poulichet F."/>
            <person name="Fonknechten N."/>
            <person name="Lauga B."/>
            <person name="Mornico D."/>
            <person name="Ortet P."/>
            <person name="Schaeffer C."/>
            <person name="Siguier P."/>
            <person name="Alexander Thil Smith A."/>
            <person name="Van Dorsselaer A."/>
            <person name="Weissenbach J."/>
            <person name="Medigue C."/>
            <person name="Le Paslier D."/>
        </authorList>
    </citation>
    <scope>NUCLEOTIDE SEQUENCE</scope>
</reference>
<proteinExistence type="predicted"/>
<feature type="region of interest" description="Disordered" evidence="2">
    <location>
        <begin position="480"/>
        <end position="508"/>
    </location>
</feature>
<dbReference type="Gene3D" id="3.40.50.1390">
    <property type="entry name" value="Resolvase, N-terminal catalytic domain"/>
    <property type="match status" value="1"/>
</dbReference>
<dbReference type="InterPro" id="IPR050639">
    <property type="entry name" value="SSR_resolvase"/>
</dbReference>
<dbReference type="PROSITE" id="PS51737">
    <property type="entry name" value="RECOMBINASE_DNA_BIND"/>
    <property type="match status" value="1"/>
</dbReference>
<dbReference type="InterPro" id="IPR036162">
    <property type="entry name" value="Resolvase-like_N_sf"/>
</dbReference>
<dbReference type="PANTHER" id="PTHR30461:SF23">
    <property type="entry name" value="DNA RECOMBINASE-RELATED"/>
    <property type="match status" value="1"/>
</dbReference>
<dbReference type="AlphaFoldDB" id="E6PH41"/>
<feature type="coiled-coil region" evidence="1">
    <location>
        <begin position="353"/>
        <end position="387"/>
    </location>
</feature>
<accession>E6PH41</accession>
<dbReference type="Pfam" id="PF00239">
    <property type="entry name" value="Resolvase"/>
    <property type="match status" value="1"/>
</dbReference>
<dbReference type="InterPro" id="IPR038109">
    <property type="entry name" value="DNA_bind_recomb_sf"/>
</dbReference>
<dbReference type="CDD" id="cd00338">
    <property type="entry name" value="Ser_Recombinase"/>
    <property type="match status" value="1"/>
</dbReference>
<evidence type="ECO:0000259" key="4">
    <source>
        <dbReference type="PROSITE" id="PS51737"/>
    </source>
</evidence>
<evidence type="ECO:0000256" key="2">
    <source>
        <dbReference type="SAM" id="MobiDB-lite"/>
    </source>
</evidence>
<dbReference type="GO" id="GO:0000150">
    <property type="term" value="F:DNA strand exchange activity"/>
    <property type="evidence" value="ECO:0007669"/>
    <property type="project" value="InterPro"/>
</dbReference>
<gene>
    <name evidence="5" type="ORF">CARN1_1177</name>
</gene>
<sequence>MTKAEPEKRIGIWIRVSTEDQVRGESPEHHERRARLYAEAKDWTVVEVYRLDALSGKAVGEYPETKRMLEDIRSGHITGLIFSKLARLARNTKELLEFAEIFRECDADLISLAESIDTSTPAGRLFYTMIAAMAQWEREEIAERVAASVPIRAKMGKPLGGQAPFGYQYVDKKLVPDEKEAPVRRLLYELFREHKRKKTVAHILNEKGYRTRNGSEFSDTTVDRLLRDPVAKGTRRTNYTRTSDNSKAWELKPESDWVLQDVEGIVPEELWSECNAFLDAQRQMGKRTTLRTVHLFAGLTYCACGPKMYVLSSSPKYTCQTCRNKIPKDDLEAVFIEQIKHFSISPDEISAHLDRANSQIHSKSELLNVLEAERQKLNGEIDKLHDLYQSGMIDKHGFGAKYHPWAERFRQLDDEIPAVQAELDILKISQLSEEEVFRGAKDLYDRWPRLPDDEKRHIIEAITEKIIVGKDEVEINLYYAPQAPPSGQGNQTPNSSGKSLLNTNTSLENRGKRATKLQGFIEATSWKCAG</sequence>
<evidence type="ECO:0000259" key="3">
    <source>
        <dbReference type="PROSITE" id="PS51736"/>
    </source>
</evidence>
<evidence type="ECO:0000256" key="1">
    <source>
        <dbReference type="SAM" id="Coils"/>
    </source>
</evidence>
<dbReference type="PANTHER" id="PTHR30461">
    <property type="entry name" value="DNA-INVERTASE FROM LAMBDOID PROPHAGE"/>
    <property type="match status" value="1"/>
</dbReference>
<keyword evidence="1" id="KW-0175">Coiled coil</keyword>
<dbReference type="Pfam" id="PF07508">
    <property type="entry name" value="Recombinase"/>
    <property type="match status" value="1"/>
</dbReference>
<dbReference type="EMBL" id="CABL01000016">
    <property type="protein sequence ID" value="CBH75779.1"/>
    <property type="molecule type" value="Genomic_DNA"/>
</dbReference>
<dbReference type="InterPro" id="IPR006119">
    <property type="entry name" value="Resolv_N"/>
</dbReference>
<feature type="compositionally biased region" description="Polar residues" evidence="2">
    <location>
        <begin position="485"/>
        <end position="508"/>
    </location>
</feature>
<dbReference type="InterPro" id="IPR011109">
    <property type="entry name" value="DNA_bind_recombinase_dom"/>
</dbReference>
<dbReference type="SMART" id="SM00857">
    <property type="entry name" value="Resolvase"/>
    <property type="match status" value="1"/>
</dbReference>
<dbReference type="SUPFAM" id="SSF53041">
    <property type="entry name" value="Resolvase-like"/>
    <property type="match status" value="1"/>
</dbReference>
<feature type="domain" description="Recombinase" evidence="4">
    <location>
        <begin position="164"/>
        <end position="284"/>
    </location>
</feature>